<dbReference type="AlphaFoldDB" id="A0AAC9RPF8"/>
<dbReference type="RefSeq" id="WP_070963256.1">
    <property type="nucleotide sequence ID" value="NZ_CP017603.1"/>
</dbReference>
<dbReference type="EMBL" id="CP020559">
    <property type="protein sequence ID" value="ARE88870.1"/>
    <property type="molecule type" value="Genomic_DNA"/>
</dbReference>
<sequence length="85" mass="9921">MHTNDTNASLEEVKNSLKKAEEILREVVKLSVASATENPQIEKQLMELWASHTKNIKDYFFIEIDKSGNDELGKNLMKYIMFKRF</sequence>
<keyword evidence="4" id="KW-1185">Reference proteome</keyword>
<evidence type="ECO:0000256" key="1">
    <source>
        <dbReference type="SAM" id="Coils"/>
    </source>
</evidence>
<protein>
    <submittedName>
        <fullName evidence="3">Uncharacterized protein</fullName>
    </submittedName>
</protein>
<evidence type="ECO:0000313" key="5">
    <source>
        <dbReference type="Proteomes" id="UP000192478"/>
    </source>
</evidence>
<dbReference type="Proteomes" id="UP000177894">
    <property type="component" value="Chromosome"/>
</dbReference>
<reference evidence="3 5" key="2">
    <citation type="submission" date="2017-03" db="EMBL/GenBank/DDBJ databases">
        <title>Complete sequence of Clostridium formicaceticum DSM 92.</title>
        <authorList>
            <person name="Poehlein A."/>
            <person name="Karl M."/>
            <person name="Bengelsdorf F.R."/>
            <person name="Duerre P."/>
            <person name="Daniel R."/>
        </authorList>
    </citation>
    <scope>NUCLEOTIDE SEQUENCE [LARGE SCALE GENOMIC DNA]</scope>
    <source>
        <strain evidence="3 5">DSM 92</strain>
    </source>
</reference>
<proteinExistence type="predicted"/>
<dbReference type="EMBL" id="CP017603">
    <property type="protein sequence ID" value="AOY74514.1"/>
    <property type="molecule type" value="Genomic_DNA"/>
</dbReference>
<feature type="coiled-coil region" evidence="1">
    <location>
        <begin position="3"/>
        <end position="30"/>
    </location>
</feature>
<gene>
    <name evidence="2" type="ORF">BJL90_00225</name>
    <name evidence="3" type="ORF">CLFO_32760</name>
</gene>
<organism evidence="3 5">
    <name type="scientific">Clostridium formicaceticum</name>
    <dbReference type="NCBI Taxonomy" id="1497"/>
    <lineage>
        <taxon>Bacteria</taxon>
        <taxon>Bacillati</taxon>
        <taxon>Bacillota</taxon>
        <taxon>Clostridia</taxon>
        <taxon>Eubacteriales</taxon>
        <taxon>Clostridiaceae</taxon>
        <taxon>Clostridium</taxon>
    </lineage>
</organism>
<name>A0AAC9RPF8_9CLOT</name>
<dbReference type="Proteomes" id="UP000192478">
    <property type="component" value="Chromosome"/>
</dbReference>
<evidence type="ECO:0000313" key="4">
    <source>
        <dbReference type="Proteomes" id="UP000177894"/>
    </source>
</evidence>
<evidence type="ECO:0000313" key="2">
    <source>
        <dbReference type="EMBL" id="AOY74514.1"/>
    </source>
</evidence>
<evidence type="ECO:0000313" key="3">
    <source>
        <dbReference type="EMBL" id="ARE88870.1"/>
    </source>
</evidence>
<keyword evidence="1" id="KW-0175">Coiled coil</keyword>
<accession>A0AAC9RPF8</accession>
<reference evidence="2 4" key="1">
    <citation type="submission" date="2016-10" db="EMBL/GenBank/DDBJ databases">
        <title>Complete Genome Sequence of Acetogen Clostridium formicoaceticum ATCC 27076.</title>
        <authorList>
            <person name="Bao T."/>
            <person name="Cheng C."/>
            <person name="Zhao J."/>
            <person name="Yang S.-T."/>
            <person name="Wang J."/>
            <person name="Wang M."/>
        </authorList>
    </citation>
    <scope>NUCLEOTIDE SEQUENCE [LARGE SCALE GENOMIC DNA]</scope>
    <source>
        <strain evidence="2 4">ATCC 27076</strain>
    </source>
</reference>
<dbReference type="KEGG" id="cfm:BJL90_00225"/>